<dbReference type="PROSITE" id="PS00486">
    <property type="entry name" value="DNA_MISMATCH_REPAIR_2"/>
    <property type="match status" value="1"/>
</dbReference>
<dbReference type="SMART" id="SM00533">
    <property type="entry name" value="MUTSd"/>
    <property type="match status" value="1"/>
</dbReference>
<dbReference type="GO" id="GO:0140664">
    <property type="term" value="F:ATP-dependent DNA damage sensor activity"/>
    <property type="evidence" value="ECO:0007669"/>
    <property type="project" value="InterPro"/>
</dbReference>
<dbReference type="Gene3D" id="3.30.1370.110">
    <property type="match status" value="1"/>
</dbReference>
<dbReference type="AlphaFoldDB" id="A0A8J9X347"/>
<feature type="coiled-coil region" evidence="4">
    <location>
        <begin position="740"/>
        <end position="832"/>
    </location>
</feature>
<dbReference type="Pfam" id="PF00488">
    <property type="entry name" value="MutS_V"/>
    <property type="match status" value="1"/>
</dbReference>
<protein>
    <recommendedName>
        <fullName evidence="7">Smr domain-containing protein</fullName>
    </recommendedName>
</protein>
<feature type="compositionally biased region" description="Low complexity" evidence="5">
    <location>
        <begin position="120"/>
        <end position="131"/>
    </location>
</feature>
<feature type="compositionally biased region" description="Low complexity" evidence="5">
    <location>
        <begin position="977"/>
        <end position="994"/>
    </location>
</feature>
<dbReference type="Proteomes" id="UP000836788">
    <property type="component" value="Chromosome 16"/>
</dbReference>
<evidence type="ECO:0000256" key="3">
    <source>
        <dbReference type="ARBA" id="ARBA00023125"/>
    </source>
</evidence>
<feature type="compositionally biased region" description="Low complexity" evidence="5">
    <location>
        <begin position="32"/>
        <end position="41"/>
    </location>
</feature>
<dbReference type="InterPro" id="IPR002625">
    <property type="entry name" value="Smr_dom"/>
</dbReference>
<dbReference type="InterPro" id="IPR036063">
    <property type="entry name" value="Smr_dom_sf"/>
</dbReference>
<dbReference type="PANTHER" id="PTHR48466">
    <property type="entry name" value="OS10G0509000 PROTEIN-RELATED"/>
    <property type="match status" value="1"/>
</dbReference>
<dbReference type="InterPro" id="IPR045076">
    <property type="entry name" value="MutS"/>
</dbReference>
<dbReference type="SMART" id="SM00463">
    <property type="entry name" value="SMR"/>
    <property type="match status" value="1"/>
</dbReference>
<keyword evidence="2" id="KW-0067">ATP-binding</keyword>
<dbReference type="GO" id="GO:0006298">
    <property type="term" value="P:mismatch repair"/>
    <property type="evidence" value="ECO:0007669"/>
    <property type="project" value="InterPro"/>
</dbReference>
<feature type="chain" id="PRO_5035430289" description="Smr domain-containing protein" evidence="6">
    <location>
        <begin position="22"/>
        <end position="1085"/>
    </location>
</feature>
<evidence type="ECO:0000256" key="6">
    <source>
        <dbReference type="SAM" id="SignalP"/>
    </source>
</evidence>
<keyword evidence="1" id="KW-0547">Nucleotide-binding</keyword>
<dbReference type="SUPFAM" id="SSF48334">
    <property type="entry name" value="DNA repair protein MutS, domain III"/>
    <property type="match status" value="1"/>
</dbReference>
<keyword evidence="6" id="KW-0732">Signal</keyword>
<sequence length="1085" mass="118319">MGISSKTILAMLGASLGWTTALVVDVPHRPWSTSSRTRSTSAIGNGNGDMDYDSSARAGADGYSVLRQPASRSNWDPNLDPEFEVPLSLDQAQSSFQTQDDYWWNNEVQKAKPKQSIQRSSSVTASSVTTASDREPANNAIAKPEDLDLFQRSLDTLDYPRVLQALEEQCTTVPARLMVRQASHDLTTNGTSTIQSKKSKRIPKGAERAFQPLTADTVLGTQERYRAVQELEWILQGGSGQINLADYSYRNRKSYKETLAGKPPPLGGNAFDLLAILAVAEQGKVLEGEEIFDVSQMLDRMQDVRLWSDDGLLNVNRLQQDIEFVELPKLASCIQVNTTLQDLLHNAFDKDDRLSGTTFPVLGRLRARVRSLKADIMGTLDSLLALPSIKNKLALESGGPIYSEVNGGRLVLPVAQKYASSVGIVHDTSRSGKTVYVEPTELVGPTNELRQAEGELRAEEARVWRSLTEQILKNQIVLETSVRAIGQLDLVMARLLLGRKLSGTIPVVQDEGVIQLRNAKHPVLLLRQVKNVVGSDVDLGADGNQGLVLTGPNSGGKTVILKLLGLMALMSRGGIPVPADRPRVAVGAKSYGDEYDSNNDEFQPRIDFFNPVLADIGDIQSVGGDLSTFSGHMLVCREVLANSGRNALVLMDELGSGTDPAQGVAIAQALLEAILETGARVAITTHYMQLKQLAASDDRFSVAGMQFVQGRPTYKLLPGTVGESFALAVAERLNLPQSVIDRAEALMDSETRQLGDLIRELEDQKGLVDQQVLELEEKRQEIGKMRFELKEQGLRLEKKQLTVRREEARKFAKKLEEKEQVLENVLEKLKADPTRRVLAKSWDDIKFVKRDALNEAENIPSIVARKKKANAVLAAEQGELIPIAELRERPELKEGDKVIVCKQGPVFGREATIVKSLGSRVEVLVNNMNVGLKLTQVALPTASFRSTSGPANTWGDGRLSIGRAAERALATERCAGPSTSSSSSSDTVAVSAPSKSRGVTMRTTSNTVDVRGCNLEEAKDRIRSAFSASLLAGRSVVYVLHGHGTGGVLKSKLRQWLPKEKTLVDSFQGADAADGGDAFTRVQLR</sequence>
<keyword evidence="3" id="KW-0238">DNA-binding</keyword>
<feature type="region of interest" description="Disordered" evidence="5">
    <location>
        <begin position="30"/>
        <end position="55"/>
    </location>
</feature>
<evidence type="ECO:0000256" key="1">
    <source>
        <dbReference type="ARBA" id="ARBA00022741"/>
    </source>
</evidence>
<accession>A0A8J9X347</accession>
<dbReference type="GO" id="GO:0030983">
    <property type="term" value="F:mismatched DNA binding"/>
    <property type="evidence" value="ECO:0007669"/>
    <property type="project" value="InterPro"/>
</dbReference>
<organism evidence="8">
    <name type="scientific">Phaeodactylum tricornutum</name>
    <name type="common">Diatom</name>
    <dbReference type="NCBI Taxonomy" id="2850"/>
    <lineage>
        <taxon>Eukaryota</taxon>
        <taxon>Sar</taxon>
        <taxon>Stramenopiles</taxon>
        <taxon>Ochrophyta</taxon>
        <taxon>Bacillariophyta</taxon>
        <taxon>Bacillariophyceae</taxon>
        <taxon>Bacillariophycidae</taxon>
        <taxon>Naviculales</taxon>
        <taxon>Phaeodactylaceae</taxon>
        <taxon>Phaeodactylum</taxon>
    </lineage>
</organism>
<feature type="signal peptide" evidence="6">
    <location>
        <begin position="1"/>
        <end position="21"/>
    </location>
</feature>
<dbReference type="EMBL" id="OU594957">
    <property type="protein sequence ID" value="CAG9281936.1"/>
    <property type="molecule type" value="Genomic_DNA"/>
</dbReference>
<feature type="region of interest" description="Disordered" evidence="5">
    <location>
        <begin position="972"/>
        <end position="1001"/>
    </location>
</feature>
<dbReference type="GO" id="GO:0005524">
    <property type="term" value="F:ATP binding"/>
    <property type="evidence" value="ECO:0007669"/>
    <property type="project" value="UniProtKB-KW"/>
</dbReference>
<evidence type="ECO:0000256" key="2">
    <source>
        <dbReference type="ARBA" id="ARBA00022840"/>
    </source>
</evidence>
<name>A0A8J9X347_PHATR</name>
<gene>
    <name evidence="8" type="ORF">PTTT1_LOCUS18019</name>
</gene>
<dbReference type="Gene3D" id="3.40.50.300">
    <property type="entry name" value="P-loop containing nucleotide triphosphate hydrolases"/>
    <property type="match status" value="1"/>
</dbReference>
<feature type="region of interest" description="Disordered" evidence="5">
    <location>
        <begin position="111"/>
        <end position="139"/>
    </location>
</feature>
<dbReference type="InterPro" id="IPR007696">
    <property type="entry name" value="DNA_mismatch_repair_MutS_core"/>
</dbReference>
<feature type="domain" description="Smr" evidence="7">
    <location>
        <begin position="1008"/>
        <end position="1085"/>
    </location>
</feature>
<dbReference type="PROSITE" id="PS50828">
    <property type="entry name" value="SMR"/>
    <property type="match status" value="1"/>
</dbReference>
<evidence type="ECO:0000313" key="8">
    <source>
        <dbReference type="EMBL" id="CAG9281936.1"/>
    </source>
</evidence>
<evidence type="ECO:0000256" key="4">
    <source>
        <dbReference type="SAM" id="Coils"/>
    </source>
</evidence>
<evidence type="ECO:0000256" key="5">
    <source>
        <dbReference type="SAM" id="MobiDB-lite"/>
    </source>
</evidence>
<dbReference type="Pfam" id="PF01713">
    <property type="entry name" value="Smr"/>
    <property type="match status" value="1"/>
</dbReference>
<dbReference type="PANTHER" id="PTHR48466:SF2">
    <property type="entry name" value="OS10G0509000 PROTEIN"/>
    <property type="match status" value="1"/>
</dbReference>
<keyword evidence="4" id="KW-0175">Coiled coil</keyword>
<dbReference type="SMART" id="SM00534">
    <property type="entry name" value="MUTSac"/>
    <property type="match status" value="1"/>
</dbReference>
<dbReference type="InterPro" id="IPR027417">
    <property type="entry name" value="P-loop_NTPase"/>
</dbReference>
<dbReference type="InterPro" id="IPR000432">
    <property type="entry name" value="DNA_mismatch_repair_MutS_C"/>
</dbReference>
<dbReference type="SUPFAM" id="SSF52540">
    <property type="entry name" value="P-loop containing nucleoside triphosphate hydrolases"/>
    <property type="match status" value="1"/>
</dbReference>
<reference evidence="8" key="1">
    <citation type="submission" date="2022-02" db="EMBL/GenBank/DDBJ databases">
        <authorList>
            <person name="Giguere J D."/>
        </authorList>
    </citation>
    <scope>NUCLEOTIDE SEQUENCE</scope>
    <source>
        <strain evidence="8">CCAP 1055/1</strain>
    </source>
</reference>
<proteinExistence type="predicted"/>
<evidence type="ECO:0000259" key="7">
    <source>
        <dbReference type="PROSITE" id="PS50828"/>
    </source>
</evidence>
<dbReference type="InterPro" id="IPR036187">
    <property type="entry name" value="DNA_mismatch_repair_MutS_sf"/>
</dbReference>